<feature type="transmembrane region" description="Helical" evidence="1">
    <location>
        <begin position="44"/>
        <end position="66"/>
    </location>
</feature>
<sequence>MMGKCTQVATISALTCLVQIPQVKLQENCTNSDLCSNTDWVHLWYIWLVVAIGGLLLLCAIVSVCVRCYCLNCHPGEDSSPQPYEVTVIAFDHDSTLQSTITCN</sequence>
<name>A0AAW1C0E5_CROAD</name>
<dbReference type="InterPro" id="IPR038942">
    <property type="entry name" value="TMEM52"/>
</dbReference>
<keyword evidence="1 2" id="KW-0812">Transmembrane</keyword>
<dbReference type="PANTHER" id="PTHR33955:SF1">
    <property type="entry name" value="TRANSMEMBRANE PROTEIN 52B"/>
    <property type="match status" value="1"/>
</dbReference>
<dbReference type="PANTHER" id="PTHR33955">
    <property type="entry name" value="TRANSMEMBRANE PROTEIN 52"/>
    <property type="match status" value="1"/>
</dbReference>
<keyword evidence="1" id="KW-1133">Transmembrane helix</keyword>
<accession>A0AAW1C0E5</accession>
<comment type="caution">
    <text evidence="2">The sequence shown here is derived from an EMBL/GenBank/DDBJ whole genome shotgun (WGS) entry which is preliminary data.</text>
</comment>
<keyword evidence="3" id="KW-1185">Reference proteome</keyword>
<evidence type="ECO:0000313" key="3">
    <source>
        <dbReference type="Proteomes" id="UP001474421"/>
    </source>
</evidence>
<dbReference type="AlphaFoldDB" id="A0AAW1C0E5"/>
<organism evidence="2 3">
    <name type="scientific">Crotalus adamanteus</name>
    <name type="common">Eastern diamondback rattlesnake</name>
    <dbReference type="NCBI Taxonomy" id="8729"/>
    <lineage>
        <taxon>Eukaryota</taxon>
        <taxon>Metazoa</taxon>
        <taxon>Chordata</taxon>
        <taxon>Craniata</taxon>
        <taxon>Vertebrata</taxon>
        <taxon>Euteleostomi</taxon>
        <taxon>Lepidosauria</taxon>
        <taxon>Squamata</taxon>
        <taxon>Bifurcata</taxon>
        <taxon>Unidentata</taxon>
        <taxon>Episquamata</taxon>
        <taxon>Toxicofera</taxon>
        <taxon>Serpentes</taxon>
        <taxon>Colubroidea</taxon>
        <taxon>Viperidae</taxon>
        <taxon>Crotalinae</taxon>
        <taxon>Crotalus</taxon>
    </lineage>
</organism>
<evidence type="ECO:0000256" key="1">
    <source>
        <dbReference type="SAM" id="Phobius"/>
    </source>
</evidence>
<evidence type="ECO:0000313" key="2">
    <source>
        <dbReference type="EMBL" id="KAK9407782.1"/>
    </source>
</evidence>
<dbReference type="Proteomes" id="UP001474421">
    <property type="component" value="Unassembled WGS sequence"/>
</dbReference>
<proteinExistence type="predicted"/>
<reference evidence="2 3" key="1">
    <citation type="journal article" date="2024" name="Proc. Natl. Acad. Sci. U.S.A.">
        <title>The genetic regulatory architecture and epigenomic basis for age-related changes in rattlesnake venom.</title>
        <authorList>
            <person name="Hogan M.P."/>
            <person name="Holding M.L."/>
            <person name="Nystrom G.S."/>
            <person name="Colston T.J."/>
            <person name="Bartlett D.A."/>
            <person name="Mason A.J."/>
            <person name="Ellsworth S.A."/>
            <person name="Rautsaw R.M."/>
            <person name="Lawrence K.C."/>
            <person name="Strickland J.L."/>
            <person name="He B."/>
            <person name="Fraser P."/>
            <person name="Margres M.J."/>
            <person name="Gilbert D.M."/>
            <person name="Gibbs H.L."/>
            <person name="Parkinson C.L."/>
            <person name="Rokyta D.R."/>
        </authorList>
    </citation>
    <scope>NUCLEOTIDE SEQUENCE [LARGE SCALE GENOMIC DNA]</scope>
    <source>
        <strain evidence="2">DRR0105</strain>
    </source>
</reference>
<dbReference type="Pfam" id="PF14979">
    <property type="entry name" value="TMEM52"/>
    <property type="match status" value="1"/>
</dbReference>
<protein>
    <submittedName>
        <fullName evidence="2">Transmembrane protein 52B</fullName>
    </submittedName>
</protein>
<dbReference type="EMBL" id="JAOTOJ010000002">
    <property type="protein sequence ID" value="KAK9407782.1"/>
    <property type="molecule type" value="Genomic_DNA"/>
</dbReference>
<gene>
    <name evidence="2" type="ORF">NXF25_006556</name>
</gene>
<keyword evidence="1" id="KW-0472">Membrane</keyword>